<dbReference type="EC" id="3.1.3.15" evidence="4"/>
<dbReference type="PANTHER" id="PTHR43200">
    <property type="entry name" value="PHOSPHATASE"/>
    <property type="match status" value="1"/>
</dbReference>
<dbReference type="InterPro" id="IPR020583">
    <property type="entry name" value="Inositol_monoP_metal-BS"/>
</dbReference>
<dbReference type="SUPFAM" id="SSF56655">
    <property type="entry name" value="Carbohydrate phosphatase"/>
    <property type="match status" value="1"/>
</dbReference>
<sequence length="290" mass="31676">MISSVSAHASLPSDFQESYIAIANQLADAAGLVTSRYFRSPFDVETKSDDSPVTIADRESEMAMRSLLSQVVPDHGVFGEEFGVQRGSGLYTWVIDPVDGTKSFITGKPLFGTLIALLHDGVPVLGIIDQPILKERWLGVTGRPSTLNGKPIRTRPCKDPKLAFLYATTPHMFSGTTEQSFNRVRDAVRIPMYGCDCYAYGLLAAGLCDLVVEADLKPYDYMALVPIIKGAGGAITDWQGQELVWRPSDEDPSKEAQAKGWPGEVCAAGDVDLHQTVIKMLDWRPSKISH</sequence>
<feature type="binding site" evidence="12">
    <location>
        <position position="96"/>
    </location>
    <ligand>
        <name>Mg(2+)</name>
        <dbReference type="ChEBI" id="CHEBI:18420"/>
        <label>1</label>
        <note>catalytic</note>
    </ligand>
</feature>
<evidence type="ECO:0000256" key="7">
    <source>
        <dbReference type="ARBA" id="ARBA00022801"/>
    </source>
</evidence>
<dbReference type="Gene3D" id="3.40.190.80">
    <property type="match status" value="1"/>
</dbReference>
<reference evidence="13 14" key="1">
    <citation type="submission" date="2017-08" db="EMBL/GenBank/DDBJ databases">
        <title>Acidophilic green algal genome provides insights into adaptation to an acidic environment.</title>
        <authorList>
            <person name="Hirooka S."/>
            <person name="Hirose Y."/>
            <person name="Kanesaki Y."/>
            <person name="Higuchi S."/>
            <person name="Fujiwara T."/>
            <person name="Onuma R."/>
            <person name="Era A."/>
            <person name="Ohbayashi R."/>
            <person name="Uzuka A."/>
            <person name="Nozaki H."/>
            <person name="Yoshikawa H."/>
            <person name="Miyagishima S.Y."/>
        </authorList>
    </citation>
    <scope>NUCLEOTIDE SEQUENCE [LARGE SCALE GENOMIC DNA]</scope>
    <source>
        <strain evidence="13 14">NIES-2499</strain>
    </source>
</reference>
<keyword evidence="9" id="KW-0368">Histidine biosynthesis</keyword>
<dbReference type="EMBL" id="BEGY01000075">
    <property type="protein sequence ID" value="GAX82133.1"/>
    <property type="molecule type" value="Genomic_DNA"/>
</dbReference>
<dbReference type="GO" id="GO:0004401">
    <property type="term" value="F:histidinol-phosphatase activity"/>
    <property type="evidence" value="ECO:0007669"/>
    <property type="project" value="UniProtKB-EC"/>
</dbReference>
<name>A0A250XGF2_9CHLO</name>
<feature type="binding site" evidence="12">
    <location>
        <position position="80"/>
    </location>
    <ligand>
        <name>Mg(2+)</name>
        <dbReference type="ChEBI" id="CHEBI:18420"/>
        <label>1</label>
        <note>catalytic</note>
    </ligand>
</feature>
<feature type="binding site" evidence="12">
    <location>
        <position position="99"/>
    </location>
    <ligand>
        <name>Mg(2+)</name>
        <dbReference type="ChEBI" id="CHEBI:18420"/>
        <label>1</label>
        <note>catalytic</note>
    </ligand>
</feature>
<protein>
    <recommendedName>
        <fullName evidence="4">histidinol-phosphatase</fullName>
        <ecNumber evidence="4">3.1.3.15</ecNumber>
    </recommendedName>
    <alternativeName>
        <fullName evidence="10">Histidinol-phosphate phosphatase</fullName>
    </alternativeName>
</protein>
<comment type="pathway">
    <text evidence="2">Amino-acid biosynthesis; L-histidine biosynthesis; L-histidine from 5-phospho-alpha-D-ribose 1-diphosphate: step 8/9.</text>
</comment>
<comment type="similarity">
    <text evidence="3">Belongs to the inositol monophosphatase superfamily.</text>
</comment>
<organism evidence="13 14">
    <name type="scientific">Chlamydomonas eustigma</name>
    <dbReference type="NCBI Taxonomy" id="1157962"/>
    <lineage>
        <taxon>Eukaryota</taxon>
        <taxon>Viridiplantae</taxon>
        <taxon>Chlorophyta</taxon>
        <taxon>core chlorophytes</taxon>
        <taxon>Chlorophyceae</taxon>
        <taxon>CS clade</taxon>
        <taxon>Chlamydomonadales</taxon>
        <taxon>Chlamydomonadaceae</taxon>
        <taxon>Chlamydomonas</taxon>
    </lineage>
</organism>
<dbReference type="STRING" id="1157962.A0A250XGF2"/>
<dbReference type="InterPro" id="IPR011809">
    <property type="entry name" value="His_9_proposed"/>
</dbReference>
<comment type="caution">
    <text evidence="13">The sequence shown here is derived from an EMBL/GenBank/DDBJ whole genome shotgun (WGS) entry which is preliminary data.</text>
</comment>
<dbReference type="GO" id="GO:0000105">
    <property type="term" value="P:L-histidine biosynthetic process"/>
    <property type="evidence" value="ECO:0007669"/>
    <property type="project" value="UniProtKB-UniPathway"/>
</dbReference>
<dbReference type="PRINTS" id="PR00377">
    <property type="entry name" value="IMPHPHTASES"/>
</dbReference>
<comment type="cofactor">
    <cofactor evidence="1 12">
        <name>Mg(2+)</name>
        <dbReference type="ChEBI" id="CHEBI:18420"/>
    </cofactor>
</comment>
<accession>A0A250XGF2</accession>
<evidence type="ECO:0000256" key="2">
    <source>
        <dbReference type="ARBA" id="ARBA00004970"/>
    </source>
</evidence>
<dbReference type="OrthoDB" id="10254945at2759"/>
<evidence type="ECO:0000256" key="11">
    <source>
        <dbReference type="ARBA" id="ARBA00049158"/>
    </source>
</evidence>
<dbReference type="PROSITE" id="PS00629">
    <property type="entry name" value="IMP_1"/>
    <property type="match status" value="1"/>
</dbReference>
<evidence type="ECO:0000256" key="8">
    <source>
        <dbReference type="ARBA" id="ARBA00022842"/>
    </source>
</evidence>
<gene>
    <name evidence="13" type="ORF">CEUSTIGMA_g9561.t1</name>
</gene>
<evidence type="ECO:0000256" key="9">
    <source>
        <dbReference type="ARBA" id="ARBA00023102"/>
    </source>
</evidence>
<evidence type="ECO:0000256" key="1">
    <source>
        <dbReference type="ARBA" id="ARBA00001946"/>
    </source>
</evidence>
<dbReference type="CDD" id="cd01641">
    <property type="entry name" value="Bacterial_IMPase_like_1"/>
    <property type="match status" value="1"/>
</dbReference>
<keyword evidence="5" id="KW-0028">Amino-acid biosynthesis</keyword>
<dbReference type="PANTHER" id="PTHR43200:SF6">
    <property type="entry name" value="3'(2'),5'-BISPHOSPHATE NUCLEOTIDASE"/>
    <property type="match status" value="1"/>
</dbReference>
<keyword evidence="6 12" id="KW-0479">Metal-binding</keyword>
<feature type="binding site" evidence="12">
    <location>
        <position position="220"/>
    </location>
    <ligand>
        <name>Mg(2+)</name>
        <dbReference type="ChEBI" id="CHEBI:18420"/>
        <label>2</label>
    </ligand>
</feature>
<dbReference type="UniPathway" id="UPA00031">
    <property type="reaction ID" value="UER00013"/>
</dbReference>
<evidence type="ECO:0000256" key="5">
    <source>
        <dbReference type="ARBA" id="ARBA00022605"/>
    </source>
</evidence>
<dbReference type="Gene3D" id="3.30.540.10">
    <property type="entry name" value="Fructose-1,6-Bisphosphatase, subunit A, domain 1"/>
    <property type="match status" value="1"/>
</dbReference>
<dbReference type="GO" id="GO:0046872">
    <property type="term" value="F:metal ion binding"/>
    <property type="evidence" value="ECO:0007669"/>
    <property type="project" value="UniProtKB-KW"/>
</dbReference>
<dbReference type="FunFam" id="3.40.190.80:FF:000013">
    <property type="entry name" value="Inositol monophosphatase"/>
    <property type="match status" value="1"/>
</dbReference>
<dbReference type="NCBIfam" id="TIGR02067">
    <property type="entry name" value="his_9_HisN"/>
    <property type="match status" value="1"/>
</dbReference>
<evidence type="ECO:0000256" key="6">
    <source>
        <dbReference type="ARBA" id="ARBA00022723"/>
    </source>
</evidence>
<dbReference type="InterPro" id="IPR051090">
    <property type="entry name" value="Inositol_monoP_superfamily"/>
</dbReference>
<comment type="catalytic activity">
    <reaction evidence="11">
        <text>L-histidinol phosphate + H2O = L-histidinol + phosphate</text>
        <dbReference type="Rhea" id="RHEA:14465"/>
        <dbReference type="ChEBI" id="CHEBI:15377"/>
        <dbReference type="ChEBI" id="CHEBI:43474"/>
        <dbReference type="ChEBI" id="CHEBI:57699"/>
        <dbReference type="ChEBI" id="CHEBI:57980"/>
        <dbReference type="EC" id="3.1.3.15"/>
    </reaction>
</comment>
<evidence type="ECO:0000313" key="14">
    <source>
        <dbReference type="Proteomes" id="UP000232323"/>
    </source>
</evidence>
<evidence type="ECO:0000256" key="12">
    <source>
        <dbReference type="PIRSR" id="PIRSR600760-2"/>
    </source>
</evidence>
<evidence type="ECO:0000256" key="3">
    <source>
        <dbReference type="ARBA" id="ARBA00009759"/>
    </source>
</evidence>
<keyword evidence="8 12" id="KW-0460">Magnesium</keyword>
<keyword evidence="7" id="KW-0378">Hydrolase</keyword>
<evidence type="ECO:0000256" key="10">
    <source>
        <dbReference type="ARBA" id="ARBA00033209"/>
    </source>
</evidence>
<dbReference type="Proteomes" id="UP000232323">
    <property type="component" value="Unassembled WGS sequence"/>
</dbReference>
<evidence type="ECO:0000256" key="4">
    <source>
        <dbReference type="ARBA" id="ARBA00013085"/>
    </source>
</evidence>
<proteinExistence type="inferred from homology"/>
<dbReference type="AlphaFoldDB" id="A0A250XGF2"/>
<dbReference type="Pfam" id="PF00459">
    <property type="entry name" value="Inositol_P"/>
    <property type="match status" value="1"/>
</dbReference>
<evidence type="ECO:0000313" key="13">
    <source>
        <dbReference type="EMBL" id="GAX82133.1"/>
    </source>
</evidence>
<dbReference type="InterPro" id="IPR000760">
    <property type="entry name" value="Inositol_monophosphatase-like"/>
</dbReference>
<keyword evidence="14" id="KW-1185">Reference proteome</keyword>